<comment type="caution">
    <text evidence="2">The sequence shown here is derived from an EMBL/GenBank/DDBJ whole genome shotgun (WGS) entry which is preliminary data.</text>
</comment>
<proteinExistence type="predicted"/>
<dbReference type="SUPFAM" id="SSF50494">
    <property type="entry name" value="Trypsin-like serine proteases"/>
    <property type="match status" value="1"/>
</dbReference>
<dbReference type="InterPro" id="IPR043504">
    <property type="entry name" value="Peptidase_S1_PA_chymotrypsin"/>
</dbReference>
<keyword evidence="3" id="KW-1185">Reference proteome</keyword>
<dbReference type="GO" id="GO:0004252">
    <property type="term" value="F:serine-type endopeptidase activity"/>
    <property type="evidence" value="ECO:0007669"/>
    <property type="project" value="InterPro"/>
</dbReference>
<accession>A0A8J3FBB8</accession>
<protein>
    <recommendedName>
        <fullName evidence="1">Peptidase S1 domain-containing protein</fullName>
    </recommendedName>
</protein>
<feature type="domain" description="Peptidase S1" evidence="1">
    <location>
        <begin position="16"/>
        <end position="161"/>
    </location>
</feature>
<evidence type="ECO:0000259" key="1">
    <source>
        <dbReference type="Pfam" id="PF00089"/>
    </source>
</evidence>
<evidence type="ECO:0000313" key="2">
    <source>
        <dbReference type="EMBL" id="GGK01160.1"/>
    </source>
</evidence>
<dbReference type="Pfam" id="PF00089">
    <property type="entry name" value="Trypsin"/>
    <property type="match status" value="1"/>
</dbReference>
<dbReference type="AlphaFoldDB" id="A0A8J3FBB8"/>
<dbReference type="InterPro" id="IPR001254">
    <property type="entry name" value="Trypsin_dom"/>
</dbReference>
<name>A0A8J3FBB8_9ACTN</name>
<dbReference type="Proteomes" id="UP000649739">
    <property type="component" value="Unassembled WGS sequence"/>
</dbReference>
<dbReference type="RefSeq" id="WP_189171134.1">
    <property type="nucleotide sequence ID" value="NZ_BMQB01000007.1"/>
</dbReference>
<reference evidence="2" key="1">
    <citation type="journal article" date="2014" name="Int. J. Syst. Evol. Microbiol.">
        <title>Complete genome sequence of Corynebacterium casei LMG S-19264T (=DSM 44701T), isolated from a smear-ripened cheese.</title>
        <authorList>
            <consortium name="US DOE Joint Genome Institute (JGI-PGF)"/>
            <person name="Walter F."/>
            <person name="Albersmeier A."/>
            <person name="Kalinowski J."/>
            <person name="Ruckert C."/>
        </authorList>
    </citation>
    <scope>NUCLEOTIDE SEQUENCE</scope>
    <source>
        <strain evidence="2">JCM 3090</strain>
    </source>
</reference>
<organism evidence="2 3">
    <name type="scientific">Pilimelia anulata</name>
    <dbReference type="NCBI Taxonomy" id="53371"/>
    <lineage>
        <taxon>Bacteria</taxon>
        <taxon>Bacillati</taxon>
        <taxon>Actinomycetota</taxon>
        <taxon>Actinomycetes</taxon>
        <taxon>Micromonosporales</taxon>
        <taxon>Micromonosporaceae</taxon>
        <taxon>Pilimelia</taxon>
    </lineage>
</organism>
<sequence>MCSSAFSLTVSSPAAEVLLTAGHCGQGHWYNDSSGYGNTWSKEARSFDAMVLSAKVDNQVWDGGWYGTGGQFQKKVKGALGTVAGAQLCPSGAPSGIRCGGRAGEVNVSIDLPGYGRTTRNIQIDGTSGAVLAGNGDSGGPVFSLNGDGVDARGIISGMATGSHEKPRAGEPGSASRKCSSRIFAPDITHALGGLKTANSNRTFSVRR</sequence>
<dbReference type="EMBL" id="BMQB01000007">
    <property type="protein sequence ID" value="GGK01160.1"/>
    <property type="molecule type" value="Genomic_DNA"/>
</dbReference>
<reference evidence="2" key="2">
    <citation type="submission" date="2020-09" db="EMBL/GenBank/DDBJ databases">
        <authorList>
            <person name="Sun Q."/>
            <person name="Ohkuma M."/>
        </authorList>
    </citation>
    <scope>NUCLEOTIDE SEQUENCE</scope>
    <source>
        <strain evidence="2">JCM 3090</strain>
    </source>
</reference>
<dbReference type="InterPro" id="IPR009003">
    <property type="entry name" value="Peptidase_S1_PA"/>
</dbReference>
<gene>
    <name evidence="2" type="ORF">GCM10010123_33920</name>
</gene>
<dbReference type="GO" id="GO:0006508">
    <property type="term" value="P:proteolysis"/>
    <property type="evidence" value="ECO:0007669"/>
    <property type="project" value="InterPro"/>
</dbReference>
<evidence type="ECO:0000313" key="3">
    <source>
        <dbReference type="Proteomes" id="UP000649739"/>
    </source>
</evidence>
<dbReference type="Gene3D" id="2.40.10.10">
    <property type="entry name" value="Trypsin-like serine proteases"/>
    <property type="match status" value="2"/>
</dbReference>